<accession>A0AAD9NQG5</accession>
<evidence type="ECO:0000313" key="2">
    <source>
        <dbReference type="EMBL" id="KAK2179017.1"/>
    </source>
</evidence>
<dbReference type="InterPro" id="IPR013169">
    <property type="entry name" value="mRNA_splic_Cwf18-like"/>
</dbReference>
<evidence type="ECO:0000313" key="3">
    <source>
        <dbReference type="Proteomes" id="UP001209878"/>
    </source>
</evidence>
<name>A0AAD9NQG5_RIDPI</name>
<keyword evidence="3" id="KW-1185">Reference proteome</keyword>
<feature type="compositionally biased region" description="Basic residues" evidence="1">
    <location>
        <begin position="14"/>
        <end position="24"/>
    </location>
</feature>
<dbReference type="AlphaFoldDB" id="A0AAD9NQG5"/>
<feature type="region of interest" description="Disordered" evidence="1">
    <location>
        <begin position="1"/>
        <end position="55"/>
    </location>
</feature>
<comment type="caution">
    <text evidence="2">The sequence shown here is derived from an EMBL/GenBank/DDBJ whole genome shotgun (WGS) entry which is preliminary data.</text>
</comment>
<dbReference type="PANTHER" id="PTHR31551:SF1">
    <property type="entry name" value="COILED-COIL DOMAIN-CONTAINING PROTEIN 12"/>
    <property type="match status" value="1"/>
</dbReference>
<dbReference type="Proteomes" id="UP001209878">
    <property type="component" value="Unassembled WGS sequence"/>
</dbReference>
<proteinExistence type="predicted"/>
<dbReference type="Pfam" id="PF08315">
    <property type="entry name" value="cwf18"/>
    <property type="match status" value="1"/>
</dbReference>
<protein>
    <recommendedName>
        <fullName evidence="4">Coiled-coil domain-containing protein 12</fullName>
    </recommendedName>
</protein>
<organism evidence="2 3">
    <name type="scientific">Ridgeia piscesae</name>
    <name type="common">Tubeworm</name>
    <dbReference type="NCBI Taxonomy" id="27915"/>
    <lineage>
        <taxon>Eukaryota</taxon>
        <taxon>Metazoa</taxon>
        <taxon>Spiralia</taxon>
        <taxon>Lophotrochozoa</taxon>
        <taxon>Annelida</taxon>
        <taxon>Polychaeta</taxon>
        <taxon>Sedentaria</taxon>
        <taxon>Canalipalpata</taxon>
        <taxon>Sabellida</taxon>
        <taxon>Siboglinidae</taxon>
        <taxon>Ridgeia</taxon>
    </lineage>
</organism>
<gene>
    <name evidence="2" type="ORF">NP493_519g05109</name>
</gene>
<feature type="compositionally biased region" description="Basic and acidic residues" evidence="1">
    <location>
        <begin position="25"/>
        <end position="39"/>
    </location>
</feature>
<dbReference type="GO" id="GO:0005684">
    <property type="term" value="C:U2-type spliceosomal complex"/>
    <property type="evidence" value="ECO:0007669"/>
    <property type="project" value="TreeGrafter"/>
</dbReference>
<evidence type="ECO:0008006" key="4">
    <source>
        <dbReference type="Google" id="ProtNLM"/>
    </source>
</evidence>
<dbReference type="EMBL" id="JAODUO010000519">
    <property type="protein sequence ID" value="KAK2179017.1"/>
    <property type="molecule type" value="Genomic_DNA"/>
</dbReference>
<reference evidence="2" key="1">
    <citation type="journal article" date="2023" name="Mol. Biol. Evol.">
        <title>Third-Generation Sequencing Reveals the Adaptive Role of the Epigenome in Three Deep-Sea Polychaetes.</title>
        <authorList>
            <person name="Perez M."/>
            <person name="Aroh O."/>
            <person name="Sun Y."/>
            <person name="Lan Y."/>
            <person name="Juniper S.K."/>
            <person name="Young C.R."/>
            <person name="Angers B."/>
            <person name="Qian P.Y."/>
        </authorList>
    </citation>
    <scope>NUCLEOTIDE SEQUENCE</scope>
    <source>
        <strain evidence="2">R07B-5</strain>
    </source>
</reference>
<evidence type="ECO:0000256" key="1">
    <source>
        <dbReference type="SAM" id="MobiDB-lite"/>
    </source>
</evidence>
<dbReference type="PANTHER" id="PTHR31551">
    <property type="entry name" value="PRE-MRNA-SPLICING FACTOR CWF18"/>
    <property type="match status" value="1"/>
</dbReference>
<sequence>MAAVGTMQDAALKRKERLKAMRGGKLKDDGPPSKKKSDGESVLPKPIFRSYKPTDETLKENQLPAVTPAEVKDHVTEQLEASKPQPLVDEVDLLNLAPRKPDWDLKRDVAKKLEKLERRTQRAIAELIRERLSMGKVDLAEAVNATGDVNGGGDDDD</sequence>
<dbReference type="GO" id="GO:0071014">
    <property type="term" value="C:post-mRNA release spliceosomal complex"/>
    <property type="evidence" value="ECO:0007669"/>
    <property type="project" value="TreeGrafter"/>
</dbReference>